<dbReference type="SUPFAM" id="SSF55681">
    <property type="entry name" value="Class II aaRS and biotin synthetases"/>
    <property type="match status" value="1"/>
</dbReference>
<proteinExistence type="predicted"/>
<evidence type="ECO:0000313" key="2">
    <source>
        <dbReference type="EMBL" id="OGG97283.1"/>
    </source>
</evidence>
<gene>
    <name evidence="2" type="ORF">A2527_10640</name>
</gene>
<dbReference type="AlphaFoldDB" id="A0A1F6GGP7"/>
<dbReference type="EMBL" id="MFNE01000001">
    <property type="protein sequence ID" value="OGG97283.1"/>
    <property type="molecule type" value="Genomic_DNA"/>
</dbReference>
<comment type="caution">
    <text evidence="2">The sequence shown here is derived from an EMBL/GenBank/DDBJ whole genome shotgun (WGS) entry which is preliminary data.</text>
</comment>
<organism evidence="2 3">
    <name type="scientific">Candidatus Lambdaproteobacteria bacterium RIFOXYD2_FULL_50_16</name>
    <dbReference type="NCBI Taxonomy" id="1817772"/>
    <lineage>
        <taxon>Bacteria</taxon>
        <taxon>Pseudomonadati</taxon>
        <taxon>Pseudomonadota</taxon>
        <taxon>Candidatus Lambdaproteobacteria</taxon>
    </lineage>
</organism>
<dbReference type="STRING" id="1817772.A2527_10640"/>
<dbReference type="PANTHER" id="PTHR43679">
    <property type="entry name" value="OCTANOYLTRANSFERASE LIPM-RELATED"/>
    <property type="match status" value="1"/>
</dbReference>
<protein>
    <recommendedName>
        <fullName evidence="1">BPL/LPL catalytic domain-containing protein</fullName>
    </recommendedName>
</protein>
<dbReference type="InterPro" id="IPR004143">
    <property type="entry name" value="BPL_LPL_catalytic"/>
</dbReference>
<dbReference type="PANTHER" id="PTHR43679:SF2">
    <property type="entry name" value="OCTANOYL-[GCVH]:PROTEIN N-OCTANOYLTRANSFERASE"/>
    <property type="match status" value="1"/>
</dbReference>
<dbReference type="PROSITE" id="PS51733">
    <property type="entry name" value="BPL_LPL_CATALYTIC"/>
    <property type="match status" value="1"/>
</dbReference>
<feature type="domain" description="BPL/LPL catalytic" evidence="1">
    <location>
        <begin position="31"/>
        <end position="225"/>
    </location>
</feature>
<name>A0A1F6GGP7_9PROT</name>
<evidence type="ECO:0000259" key="1">
    <source>
        <dbReference type="PROSITE" id="PS51733"/>
    </source>
</evidence>
<reference evidence="2 3" key="1">
    <citation type="journal article" date="2016" name="Nat. Commun.">
        <title>Thousands of microbial genomes shed light on interconnected biogeochemical processes in an aquifer system.</title>
        <authorList>
            <person name="Anantharaman K."/>
            <person name="Brown C.T."/>
            <person name="Hug L.A."/>
            <person name="Sharon I."/>
            <person name="Castelle C.J."/>
            <person name="Probst A.J."/>
            <person name="Thomas B.C."/>
            <person name="Singh A."/>
            <person name="Wilkins M.J."/>
            <person name="Karaoz U."/>
            <person name="Brodie E.L."/>
            <person name="Williams K.H."/>
            <person name="Hubbard S.S."/>
            <person name="Banfield J.F."/>
        </authorList>
    </citation>
    <scope>NUCLEOTIDE SEQUENCE [LARGE SCALE GENOMIC DNA]</scope>
</reference>
<evidence type="ECO:0000313" key="3">
    <source>
        <dbReference type="Proteomes" id="UP000178449"/>
    </source>
</evidence>
<dbReference type="Proteomes" id="UP000178449">
    <property type="component" value="Unassembled WGS sequence"/>
</dbReference>
<dbReference type="Pfam" id="PF21948">
    <property type="entry name" value="LplA-B_cat"/>
    <property type="match status" value="1"/>
</dbReference>
<dbReference type="Gene3D" id="3.30.930.10">
    <property type="entry name" value="Bira Bifunctional Protein, Domain 2"/>
    <property type="match status" value="1"/>
</dbReference>
<dbReference type="InterPro" id="IPR045864">
    <property type="entry name" value="aa-tRNA-synth_II/BPL/LPL"/>
</dbReference>
<accession>A0A1F6GGP7</accession>
<dbReference type="InterPro" id="IPR050664">
    <property type="entry name" value="Octanoyltrans_LipM/LipL"/>
</dbReference>
<sequence length="247" mass="27763">MEFPNLDQLHLIAPLDSDGGLHMALDRWMLDQKGAFLRFYHWKRPCLSLGKNQSLEGVDREFLSSQGIDLIRRPTGGQAVLHHHELTYALSADVPPFSKSVAECTAQVVLPLVKALQTLGVEADLGPLRKFHPSGDNCFAQLSPFEVHLGGKKLIGSAQRRGRGRFLQHGAILLKIEQPWWRQLWGDQSTDRCTSLEAALGQVPLWRELAQAVQAEYEDAAGLKAEEWVITRAQWRHLESQAASYRL</sequence>